<dbReference type="Gene3D" id="2.30.30.190">
    <property type="entry name" value="CAP Gly-rich-like domain"/>
    <property type="match status" value="1"/>
</dbReference>
<dbReference type="SMART" id="SM00225">
    <property type="entry name" value="BTB"/>
    <property type="match status" value="1"/>
</dbReference>
<feature type="compositionally biased region" description="Polar residues" evidence="1">
    <location>
        <begin position="791"/>
        <end position="820"/>
    </location>
</feature>
<feature type="compositionally biased region" description="Low complexity" evidence="1">
    <location>
        <begin position="978"/>
        <end position="995"/>
    </location>
</feature>
<name>A0A180GJD6_PUCT1</name>
<dbReference type="PANTHER" id="PTHR22427">
    <property type="entry name" value="GH15728P"/>
    <property type="match status" value="1"/>
</dbReference>
<accession>A0A180GJD6</accession>
<dbReference type="PANTHER" id="PTHR22427:SF7">
    <property type="entry name" value="GH15728P"/>
    <property type="match status" value="1"/>
</dbReference>
<feature type="compositionally biased region" description="Low complexity" evidence="1">
    <location>
        <begin position="900"/>
        <end position="940"/>
    </location>
</feature>
<dbReference type="EMBL" id="ADAS02000061">
    <property type="protein sequence ID" value="OAV92644.1"/>
    <property type="molecule type" value="Genomic_DNA"/>
</dbReference>
<feature type="region of interest" description="Disordered" evidence="1">
    <location>
        <begin position="541"/>
        <end position="825"/>
    </location>
</feature>
<feature type="compositionally biased region" description="Low complexity" evidence="1">
    <location>
        <begin position="1233"/>
        <end position="1242"/>
    </location>
</feature>
<proteinExistence type="predicted"/>
<feature type="compositionally biased region" description="Polar residues" evidence="1">
    <location>
        <begin position="1030"/>
        <end position="1053"/>
    </location>
</feature>
<feature type="domain" description="BTB" evidence="2">
    <location>
        <begin position="191"/>
        <end position="274"/>
    </location>
</feature>
<evidence type="ECO:0000259" key="3">
    <source>
        <dbReference type="PROSITE" id="PS50245"/>
    </source>
</evidence>
<evidence type="ECO:0000313" key="5">
    <source>
        <dbReference type="EnsemblFungi" id="PTTG_27579-t43_1-p1"/>
    </source>
</evidence>
<dbReference type="SUPFAM" id="SSF74924">
    <property type="entry name" value="Cap-Gly domain"/>
    <property type="match status" value="1"/>
</dbReference>
<keyword evidence="6" id="KW-1185">Reference proteome</keyword>
<evidence type="ECO:0008006" key="7">
    <source>
        <dbReference type="Google" id="ProtNLM"/>
    </source>
</evidence>
<evidence type="ECO:0000256" key="1">
    <source>
        <dbReference type="SAM" id="MobiDB-lite"/>
    </source>
</evidence>
<dbReference type="Gene3D" id="3.30.710.10">
    <property type="entry name" value="Potassium Channel Kv1.1, Chain A"/>
    <property type="match status" value="1"/>
</dbReference>
<reference evidence="5 6" key="3">
    <citation type="journal article" date="2017" name="G3 (Bethesda)">
        <title>Comparative analysis highlights variable genome content of wheat rusts and divergence of the mating loci.</title>
        <authorList>
            <person name="Cuomo C.A."/>
            <person name="Bakkeren G."/>
            <person name="Khalil H.B."/>
            <person name="Panwar V."/>
            <person name="Joly D."/>
            <person name="Linning R."/>
            <person name="Sakthikumar S."/>
            <person name="Song X."/>
            <person name="Adiconis X."/>
            <person name="Fan L."/>
            <person name="Goldberg J.M."/>
            <person name="Levin J.Z."/>
            <person name="Young S."/>
            <person name="Zeng Q."/>
            <person name="Anikster Y."/>
            <person name="Bruce M."/>
            <person name="Wang M."/>
            <person name="Yin C."/>
            <person name="McCallum B."/>
            <person name="Szabo L.J."/>
            <person name="Hulbert S."/>
            <person name="Chen X."/>
            <person name="Fellers J.P."/>
        </authorList>
    </citation>
    <scope>NUCLEOTIDE SEQUENCE</scope>
    <source>
        <strain evidence="6">Isolate 1-1 / race 1 (BBBD)</strain>
        <strain evidence="5">isolate 1-1 / race 1 (BBBD)</strain>
    </source>
</reference>
<feature type="region of interest" description="Disordered" evidence="1">
    <location>
        <begin position="862"/>
        <end position="1122"/>
    </location>
</feature>
<feature type="compositionally biased region" description="Low complexity" evidence="1">
    <location>
        <begin position="862"/>
        <end position="888"/>
    </location>
</feature>
<reference evidence="4" key="1">
    <citation type="submission" date="2009-11" db="EMBL/GenBank/DDBJ databases">
        <authorList>
            <consortium name="The Broad Institute Genome Sequencing Platform"/>
            <person name="Ward D."/>
            <person name="Feldgarden M."/>
            <person name="Earl A."/>
            <person name="Young S.K."/>
            <person name="Zeng Q."/>
            <person name="Koehrsen M."/>
            <person name="Alvarado L."/>
            <person name="Berlin A."/>
            <person name="Bochicchio J."/>
            <person name="Borenstein D."/>
            <person name="Chapman S.B."/>
            <person name="Chen Z."/>
            <person name="Engels R."/>
            <person name="Freedman E."/>
            <person name="Gellesch M."/>
            <person name="Goldberg J."/>
            <person name="Griggs A."/>
            <person name="Gujja S."/>
            <person name="Heilman E."/>
            <person name="Heiman D."/>
            <person name="Hepburn T."/>
            <person name="Howarth C."/>
            <person name="Jen D."/>
            <person name="Larson L."/>
            <person name="Lewis B."/>
            <person name="Mehta T."/>
            <person name="Park D."/>
            <person name="Pearson M."/>
            <person name="Roberts A."/>
            <person name="Saif S."/>
            <person name="Shea T."/>
            <person name="Shenoy N."/>
            <person name="Sisk P."/>
            <person name="Stolte C."/>
            <person name="Sykes S."/>
            <person name="Thomson T."/>
            <person name="Walk T."/>
            <person name="White J."/>
            <person name="Yandava C."/>
            <person name="Izard J."/>
            <person name="Baranova O.V."/>
            <person name="Blanton J.M."/>
            <person name="Tanner A.C."/>
            <person name="Dewhirst F.E."/>
            <person name="Haas B."/>
            <person name="Nusbaum C."/>
            <person name="Birren B."/>
        </authorList>
    </citation>
    <scope>NUCLEOTIDE SEQUENCE [LARGE SCALE GENOMIC DNA]</scope>
    <source>
        <strain evidence="4">1-1 BBBD Race 1</strain>
    </source>
</reference>
<dbReference type="InterPro" id="IPR000210">
    <property type="entry name" value="BTB/POZ_dom"/>
</dbReference>
<sequence>MAAHPPAEQLSFASATQASLERWKLDLASLLSHAAKRFADIAWAIHPGAEELICAHKAIIYARASGQFQLKYLAATAPSPHSRLPGLPSSSSVFLNASLRSPTPQSIRPPSPSLASLASIAGSTRQLALLNGTDPSLFQSILEALYTANGLSEVFAFLFDDHAAADSPEARTDKLRKDLLYMWRSKLYADCQIILINQQDLDNPTENSTYEQEAVFSAHRSILCSRSPYFASLLLDPYADSNNRLFTLASPPFTPASLHFSLGYLYCGTLDFSNRNFDLSTAMQIWRSAQYLGLDLLREEVEAKISDMCHNFRDTCKSCISRIGRVYAFALALDVASKRLEKAAEPFVVLQFGALWNKAIGELHYEAQTHLVDLVCFSIDPNTVIGAIQGSKRLKDRLANERSDWADHLLAMLEPVDEQIGVVLQQKFPAVVTSKGFLDLLVGVGFSNDVLEKALVLMVQKLTDENAAETYQVLVGQVLLREDGLPMDARVIVEDAKAGVLKYIKSHWTTVRALNGFDPLENWALKEISDEIEIPLDDLLLSTPAPRPRTKTGLQAATSVSKPNVREEVTSVSAASLRASVLSRNASRNQPLRAQQQSPVSSPKERLITKIVTNVNANGPRTPRSSENSALHSITSPRLKTQTTHLSRPTPPTTTSNALRPAENRVSPPATVPLKQRRPSAKTASSSTTSIKSLTSPKSDGAQSPKTDADQKSPKASTSKPTDSTLPSSHTSVTPRRTRISRPPSPAPSASSAVSRVTRSRIGSNAPKARRPTDPKKPSADLMGSKPPRARTTTAGSIASTRSVAAGSASSMVQRKSVANQKPPVVRKIPSSISMRSDTSTATIGASRSRLTSSYQRSAAAATAAGSTAGITKPTTPTVKKTPHTPATLAFPSKPDRLRTTSATARTGAAAAVPTTTPHAGSKRPSSVTSVRTTVSAKAAGPASGLVSPTRSTTPGTSTKSSLKLKARLPDVPPLPTPADRSASTTTTTPQQRGTKSSGILSPRAGPRTKKLPSLTTRSCEPTETLADLTVSSELSDAPSHQSKGSSLSNSTIRIPASQVPPPADSPAGQQQPPSTIIVTPSSTMSISQMAGRPTPPPPPPPPTATTGMMMGGGGPSGGSEVPTKPPGTVLLIGIPCVVATTTTGADGLPQAVKFRAVVKYLGETYFGPGQWVGVEVAEKEEMASKAWNDGTVAGVRYFELGQESKESKLRLFRNLSATPSGSGPLPNDRSHSSSSSYLNSSANGPNPLNEDVGSLNSLRPSFVSKSSSSRSHFSAACDDERPTRGLFVRPQEVIFVF</sequence>
<dbReference type="SUPFAM" id="SSF54695">
    <property type="entry name" value="POZ domain"/>
    <property type="match status" value="1"/>
</dbReference>
<feature type="compositionally biased region" description="Polar residues" evidence="1">
    <location>
        <begin position="611"/>
        <end position="658"/>
    </location>
</feature>
<evidence type="ECO:0000259" key="2">
    <source>
        <dbReference type="PROSITE" id="PS50097"/>
    </source>
</evidence>
<dbReference type="PROSITE" id="PS50097">
    <property type="entry name" value="BTB"/>
    <property type="match status" value="1"/>
</dbReference>
<feature type="compositionally biased region" description="Pro residues" evidence="1">
    <location>
        <begin position="1094"/>
        <end position="1104"/>
    </location>
</feature>
<reference evidence="5" key="4">
    <citation type="submission" date="2025-05" db="UniProtKB">
        <authorList>
            <consortium name="EnsemblFungi"/>
        </authorList>
    </citation>
    <scope>IDENTIFICATION</scope>
    <source>
        <strain evidence="5">isolate 1-1 / race 1 (BBBD)</strain>
    </source>
</reference>
<dbReference type="OrthoDB" id="2130750at2759"/>
<feature type="compositionally biased region" description="Polar residues" evidence="1">
    <location>
        <begin position="1068"/>
        <end position="1089"/>
    </location>
</feature>
<feature type="domain" description="CAP-Gly" evidence="3">
    <location>
        <begin position="1163"/>
        <end position="1215"/>
    </location>
</feature>
<dbReference type="EnsemblFungi" id="PTTG_27579-t43_1">
    <property type="protein sequence ID" value="PTTG_27579-t43_1-p1"/>
    <property type="gene ID" value="PTTG_27579"/>
</dbReference>
<feature type="compositionally biased region" description="Low complexity" evidence="1">
    <location>
        <begin position="681"/>
        <end position="699"/>
    </location>
</feature>
<feature type="region of interest" description="Disordered" evidence="1">
    <location>
        <begin position="1216"/>
        <end position="1256"/>
    </location>
</feature>
<feature type="compositionally biased region" description="Polar residues" evidence="1">
    <location>
        <begin position="552"/>
        <end position="562"/>
    </location>
</feature>
<dbReference type="STRING" id="630390.A0A180GJD6"/>
<feature type="compositionally biased region" description="Low complexity" evidence="1">
    <location>
        <begin position="948"/>
        <end position="962"/>
    </location>
</feature>
<dbReference type="InterPro" id="IPR000938">
    <property type="entry name" value="CAP-Gly_domain"/>
</dbReference>
<dbReference type="VEuPathDB" id="FungiDB:PTTG_27579"/>
<feature type="compositionally biased region" description="Polar residues" evidence="1">
    <location>
        <begin position="590"/>
        <end position="601"/>
    </location>
</feature>
<protein>
    <recommendedName>
        <fullName evidence="7">CAP-Gly domain-containing protein</fullName>
    </recommendedName>
</protein>
<dbReference type="Proteomes" id="UP000005240">
    <property type="component" value="Unassembled WGS sequence"/>
</dbReference>
<feature type="compositionally biased region" description="Low complexity" evidence="1">
    <location>
        <begin position="571"/>
        <end position="589"/>
    </location>
</feature>
<evidence type="ECO:0000313" key="6">
    <source>
        <dbReference type="Proteomes" id="UP000005240"/>
    </source>
</evidence>
<dbReference type="Pfam" id="PF00651">
    <property type="entry name" value="BTB"/>
    <property type="match status" value="1"/>
</dbReference>
<feature type="compositionally biased region" description="Polar residues" evidence="1">
    <location>
        <begin position="714"/>
        <end position="731"/>
    </location>
</feature>
<evidence type="ECO:0000313" key="4">
    <source>
        <dbReference type="EMBL" id="OAV92644.1"/>
    </source>
</evidence>
<dbReference type="SMART" id="SM01052">
    <property type="entry name" value="CAP_GLY"/>
    <property type="match status" value="1"/>
</dbReference>
<organism evidence="4">
    <name type="scientific">Puccinia triticina (isolate 1-1 / race 1 (BBBD))</name>
    <name type="common">Brown leaf rust fungus</name>
    <dbReference type="NCBI Taxonomy" id="630390"/>
    <lineage>
        <taxon>Eukaryota</taxon>
        <taxon>Fungi</taxon>
        <taxon>Dikarya</taxon>
        <taxon>Basidiomycota</taxon>
        <taxon>Pucciniomycotina</taxon>
        <taxon>Pucciniomycetes</taxon>
        <taxon>Pucciniales</taxon>
        <taxon>Pucciniaceae</taxon>
        <taxon>Puccinia</taxon>
    </lineage>
</organism>
<gene>
    <name evidence="4" type="ORF">PTTG_27579</name>
</gene>
<dbReference type="Pfam" id="PF01302">
    <property type="entry name" value="CAP_GLY"/>
    <property type="match status" value="1"/>
</dbReference>
<dbReference type="InterPro" id="IPR036859">
    <property type="entry name" value="CAP-Gly_dom_sf"/>
</dbReference>
<dbReference type="InterPro" id="IPR011333">
    <property type="entry name" value="SKP1/BTB/POZ_sf"/>
</dbReference>
<dbReference type="PROSITE" id="PS50245">
    <property type="entry name" value="CAP_GLY_2"/>
    <property type="match status" value="1"/>
</dbReference>
<reference evidence="4" key="2">
    <citation type="submission" date="2016-05" db="EMBL/GenBank/DDBJ databases">
        <title>Comparative analysis highlights variable genome content of wheat rusts and divergence of the mating loci.</title>
        <authorList>
            <person name="Cuomo C.A."/>
            <person name="Bakkeren G."/>
            <person name="Szabo L."/>
            <person name="Khalil H."/>
            <person name="Joly D."/>
            <person name="Goldberg J."/>
            <person name="Young S."/>
            <person name="Zeng Q."/>
            <person name="Fellers J."/>
        </authorList>
    </citation>
    <scope>NUCLEOTIDE SEQUENCE [LARGE SCALE GENOMIC DNA]</scope>
    <source>
        <strain evidence="4">1-1 BBBD Race 1</strain>
    </source>
</reference>
<feature type="compositionally biased region" description="Low complexity" evidence="1">
    <location>
        <begin position="748"/>
        <end position="762"/>
    </location>
</feature>